<evidence type="ECO:0000256" key="5">
    <source>
        <dbReference type="ARBA" id="ARBA00022889"/>
    </source>
</evidence>
<evidence type="ECO:0000313" key="13">
    <source>
        <dbReference type="RefSeq" id="XP_013395357.1"/>
    </source>
</evidence>
<dbReference type="InterPro" id="IPR036179">
    <property type="entry name" value="Ig-like_dom_sf"/>
</dbReference>
<dbReference type="KEGG" id="lak:106162585"/>
<keyword evidence="3 10" id="KW-0732">Signal</keyword>
<feature type="domain" description="Ig-like" evidence="11">
    <location>
        <begin position="161"/>
        <end position="247"/>
    </location>
</feature>
<feature type="domain" description="Ig-like" evidence="11">
    <location>
        <begin position="46"/>
        <end position="154"/>
    </location>
</feature>
<organism evidence="12 13">
    <name type="scientific">Lingula anatina</name>
    <name type="common">Brachiopod</name>
    <name type="synonym">Lingula unguis</name>
    <dbReference type="NCBI Taxonomy" id="7574"/>
    <lineage>
        <taxon>Eukaryota</taxon>
        <taxon>Metazoa</taxon>
        <taxon>Spiralia</taxon>
        <taxon>Lophotrochozoa</taxon>
        <taxon>Brachiopoda</taxon>
        <taxon>Linguliformea</taxon>
        <taxon>Lingulata</taxon>
        <taxon>Lingulida</taxon>
        <taxon>Linguloidea</taxon>
        <taxon>Lingulidae</taxon>
        <taxon>Lingula</taxon>
    </lineage>
</organism>
<dbReference type="Gene3D" id="2.60.40.10">
    <property type="entry name" value="Immunoglobulins"/>
    <property type="match status" value="2"/>
</dbReference>
<evidence type="ECO:0000256" key="6">
    <source>
        <dbReference type="ARBA" id="ARBA00022989"/>
    </source>
</evidence>
<evidence type="ECO:0000259" key="11">
    <source>
        <dbReference type="PROSITE" id="PS50835"/>
    </source>
</evidence>
<dbReference type="PROSITE" id="PS50835">
    <property type="entry name" value="IG_LIKE"/>
    <property type="match status" value="2"/>
</dbReference>
<evidence type="ECO:0000256" key="8">
    <source>
        <dbReference type="ARBA" id="ARBA00023157"/>
    </source>
</evidence>
<dbReference type="InterPro" id="IPR013783">
    <property type="entry name" value="Ig-like_fold"/>
</dbReference>
<dbReference type="InterPro" id="IPR003599">
    <property type="entry name" value="Ig_sub"/>
</dbReference>
<dbReference type="Pfam" id="PF13927">
    <property type="entry name" value="Ig_3"/>
    <property type="match status" value="1"/>
</dbReference>
<dbReference type="OrthoDB" id="6234674at2759"/>
<comment type="subcellular location">
    <subcellularLocation>
        <location evidence="1">Membrane</location>
        <topology evidence="1">Single-pass membrane protein</topology>
    </subcellularLocation>
</comment>
<dbReference type="InterPro" id="IPR007110">
    <property type="entry name" value="Ig-like_dom"/>
</dbReference>
<feature type="chain" id="PRO_5010262708" evidence="10">
    <location>
        <begin position="25"/>
        <end position="253"/>
    </location>
</feature>
<keyword evidence="8" id="KW-1015">Disulfide bond</keyword>
<dbReference type="InterPro" id="IPR003598">
    <property type="entry name" value="Ig_sub2"/>
</dbReference>
<evidence type="ECO:0000256" key="10">
    <source>
        <dbReference type="SAM" id="SignalP"/>
    </source>
</evidence>
<keyword evidence="7" id="KW-0472">Membrane</keyword>
<accession>A0A1S3IAS1</accession>
<dbReference type="GeneID" id="106162585"/>
<feature type="signal peptide" evidence="10">
    <location>
        <begin position="1"/>
        <end position="24"/>
    </location>
</feature>
<dbReference type="STRING" id="7574.A0A1S3IAS1"/>
<dbReference type="GO" id="GO:0007155">
    <property type="term" value="P:cell adhesion"/>
    <property type="evidence" value="ECO:0007669"/>
    <property type="project" value="UniProtKB-KW"/>
</dbReference>
<evidence type="ECO:0000313" key="12">
    <source>
        <dbReference type="Proteomes" id="UP000085678"/>
    </source>
</evidence>
<keyword evidence="4" id="KW-0677">Repeat</keyword>
<dbReference type="SMART" id="SM00409">
    <property type="entry name" value="IG"/>
    <property type="match status" value="2"/>
</dbReference>
<dbReference type="RefSeq" id="XP_013395357.1">
    <property type="nucleotide sequence ID" value="XM_013539903.1"/>
</dbReference>
<evidence type="ECO:0000256" key="2">
    <source>
        <dbReference type="ARBA" id="ARBA00022692"/>
    </source>
</evidence>
<keyword evidence="9" id="KW-0393">Immunoglobulin domain</keyword>
<protein>
    <submittedName>
        <fullName evidence="13">Protein turtle</fullName>
    </submittedName>
</protein>
<keyword evidence="5" id="KW-0130">Cell adhesion</keyword>
<dbReference type="FunFam" id="2.60.40.10:FF:000017">
    <property type="entry name" value="Down syndrome cell adhesion molecule b"/>
    <property type="match status" value="1"/>
</dbReference>
<evidence type="ECO:0000256" key="9">
    <source>
        <dbReference type="ARBA" id="ARBA00023319"/>
    </source>
</evidence>
<evidence type="ECO:0000256" key="4">
    <source>
        <dbReference type="ARBA" id="ARBA00022737"/>
    </source>
</evidence>
<dbReference type="SUPFAM" id="SSF48726">
    <property type="entry name" value="Immunoglobulin"/>
    <property type="match status" value="2"/>
</dbReference>
<evidence type="ECO:0000256" key="7">
    <source>
        <dbReference type="ARBA" id="ARBA00023136"/>
    </source>
</evidence>
<sequence>MVGFKLVWVVYLAQVLATCQVCFALVMTNNCTDTEDNVIPCNISAPYACIYETGSVKKIVNEGSNEILECNINYPGGKFVDNMIEWKKEGLEQAIFAQFEGFTPHVDAQYAGRISLVEQASIEISSIRQSDAGWYMCKVIFLDSDKEENRTKIYLQVNYPPRITNSSTPTLIHKRGDSASLFCEASGMPTPTVSWTKNGEPLMDSVGRKTVDGNRIEIVDLHHEDGGVYVCTFTNSISQVSQSIKLVVEVFPD</sequence>
<reference evidence="13" key="1">
    <citation type="submission" date="2025-08" db="UniProtKB">
        <authorList>
            <consortium name="RefSeq"/>
        </authorList>
    </citation>
    <scope>IDENTIFICATION</scope>
    <source>
        <tissue evidence="13">Gonads</tissue>
    </source>
</reference>
<evidence type="ECO:0000256" key="1">
    <source>
        <dbReference type="ARBA" id="ARBA00004167"/>
    </source>
</evidence>
<keyword evidence="2" id="KW-0812">Transmembrane</keyword>
<proteinExistence type="predicted"/>
<dbReference type="AlphaFoldDB" id="A0A1S3IAS1"/>
<dbReference type="PANTHER" id="PTHR45889">
    <property type="entry name" value="IG-LIKE DOMAIN-CONTAINING PROTEIN"/>
    <property type="match status" value="1"/>
</dbReference>
<keyword evidence="6" id="KW-1133">Transmembrane helix</keyword>
<dbReference type="InParanoid" id="A0A1S3IAS1"/>
<name>A0A1S3IAS1_LINAN</name>
<dbReference type="GO" id="GO:0016020">
    <property type="term" value="C:membrane"/>
    <property type="evidence" value="ECO:0007669"/>
    <property type="project" value="UniProtKB-SubCell"/>
</dbReference>
<gene>
    <name evidence="13" type="primary">LOC106162585</name>
</gene>
<dbReference type="PANTHER" id="PTHR45889:SF8">
    <property type="entry name" value="IG-LIKE DOMAIN-CONTAINING PROTEIN"/>
    <property type="match status" value="1"/>
</dbReference>
<dbReference type="SMART" id="SM00408">
    <property type="entry name" value="IGc2"/>
    <property type="match status" value="1"/>
</dbReference>
<dbReference type="Proteomes" id="UP000085678">
    <property type="component" value="Unplaced"/>
</dbReference>
<evidence type="ECO:0000256" key="3">
    <source>
        <dbReference type="ARBA" id="ARBA00022729"/>
    </source>
</evidence>
<keyword evidence="12" id="KW-1185">Reference proteome</keyword>